<feature type="domain" description="Putative regulatory protein FmdB zinc ribbon" evidence="1">
    <location>
        <begin position="1"/>
        <end position="41"/>
    </location>
</feature>
<name>E1QD64_DESB2</name>
<gene>
    <name evidence="2" type="ordered locus">Deba_0004</name>
</gene>
<evidence type="ECO:0000313" key="2">
    <source>
        <dbReference type="EMBL" id="ADK83383.1"/>
    </source>
</evidence>
<dbReference type="EMBL" id="CP002085">
    <property type="protein sequence ID" value="ADK83383.1"/>
    <property type="molecule type" value="Genomic_DNA"/>
</dbReference>
<dbReference type="OrthoDB" id="9813321at2"/>
<evidence type="ECO:0000313" key="3">
    <source>
        <dbReference type="Proteomes" id="UP000009047"/>
    </source>
</evidence>
<evidence type="ECO:0000259" key="1">
    <source>
        <dbReference type="SMART" id="SM00834"/>
    </source>
</evidence>
<dbReference type="RefSeq" id="WP_013256839.1">
    <property type="nucleotide sequence ID" value="NC_014365.1"/>
</dbReference>
<dbReference type="Pfam" id="PF09723">
    <property type="entry name" value="Zn_ribbon_8"/>
    <property type="match status" value="1"/>
</dbReference>
<dbReference type="KEGG" id="dbr:Deba_0004"/>
<proteinExistence type="predicted"/>
<dbReference type="HOGENOM" id="CLU_136025_4_0_7"/>
<dbReference type="AlphaFoldDB" id="E1QD64"/>
<dbReference type="InterPro" id="IPR013429">
    <property type="entry name" value="Regulatory_FmdB_Zinc_ribbon"/>
</dbReference>
<protein>
    <submittedName>
        <fullName evidence="2">Regulatory protein, FmdB family</fullName>
    </submittedName>
</protein>
<dbReference type="eggNOG" id="COG2331">
    <property type="taxonomic scope" value="Bacteria"/>
</dbReference>
<accession>E1QD64</accession>
<sequence>MPIFEYVCGRCGEQFEALILRADDKALCPKCGCDQARKLASGFAVGGGGPGLDGPGLASSGCGGGGFS</sequence>
<keyword evidence="3" id="KW-1185">Reference proteome</keyword>
<dbReference type="NCBIfam" id="TIGR02605">
    <property type="entry name" value="CxxC_CxxC_SSSS"/>
    <property type="match status" value="1"/>
</dbReference>
<dbReference type="STRING" id="644282.Deba_0004"/>
<reference evidence="2 3" key="1">
    <citation type="journal article" date="2010" name="Stand. Genomic Sci.">
        <title>Complete genome sequence of Desulfarculus baarsii type strain (2st14).</title>
        <authorList>
            <person name="Sun H."/>
            <person name="Spring S."/>
            <person name="Lapidus A."/>
            <person name="Davenport K."/>
            <person name="Del Rio T.G."/>
            <person name="Tice H."/>
            <person name="Nolan M."/>
            <person name="Copeland A."/>
            <person name="Cheng J.F."/>
            <person name="Lucas S."/>
            <person name="Tapia R."/>
            <person name="Goodwin L."/>
            <person name="Pitluck S."/>
            <person name="Ivanova N."/>
            <person name="Pagani I."/>
            <person name="Mavromatis K."/>
            <person name="Ovchinnikova G."/>
            <person name="Pati A."/>
            <person name="Chen A."/>
            <person name="Palaniappan K."/>
            <person name="Hauser L."/>
            <person name="Chang Y.J."/>
            <person name="Jeffries C.D."/>
            <person name="Detter J.C."/>
            <person name="Han C."/>
            <person name="Rohde M."/>
            <person name="Brambilla E."/>
            <person name="Goker M."/>
            <person name="Woyke T."/>
            <person name="Bristow J."/>
            <person name="Eisen J.A."/>
            <person name="Markowitz V."/>
            <person name="Hugenholtz P."/>
            <person name="Kyrpides N.C."/>
            <person name="Klenk H.P."/>
            <person name="Land M."/>
        </authorList>
    </citation>
    <scope>NUCLEOTIDE SEQUENCE [LARGE SCALE GENOMIC DNA]</scope>
    <source>
        <strain evidence="3">ATCC 33931 / DSM 2075 / LMG 7858 / VKM B-1802 / 2st14</strain>
    </source>
</reference>
<organism evidence="2 3">
    <name type="scientific">Desulfarculus baarsii (strain ATCC 33931 / DSM 2075 / LMG 7858 / VKM B-1802 / 2st14)</name>
    <dbReference type="NCBI Taxonomy" id="644282"/>
    <lineage>
        <taxon>Bacteria</taxon>
        <taxon>Pseudomonadati</taxon>
        <taxon>Thermodesulfobacteriota</taxon>
        <taxon>Desulfarculia</taxon>
        <taxon>Desulfarculales</taxon>
        <taxon>Desulfarculaceae</taxon>
        <taxon>Desulfarculus</taxon>
    </lineage>
</organism>
<dbReference type="SMART" id="SM00834">
    <property type="entry name" value="CxxC_CXXC_SSSS"/>
    <property type="match status" value="1"/>
</dbReference>
<dbReference type="Proteomes" id="UP000009047">
    <property type="component" value="Chromosome"/>
</dbReference>